<gene>
    <name evidence="4" type="ORF">GPUH_LOCUS24890</name>
</gene>
<keyword evidence="5" id="KW-1185">Reference proteome</keyword>
<evidence type="ECO:0000313" key="6">
    <source>
        <dbReference type="WBParaSite" id="GPUH_0002491901-mRNA-1"/>
    </source>
</evidence>
<dbReference type="InterPro" id="IPR021109">
    <property type="entry name" value="Peptidase_aspartic_dom_sf"/>
</dbReference>
<reference evidence="6" key="1">
    <citation type="submission" date="2016-06" db="UniProtKB">
        <authorList>
            <consortium name="WormBaseParasite"/>
        </authorList>
    </citation>
    <scope>IDENTIFICATION</scope>
</reference>
<name>A0A183EV98_9BILA</name>
<dbReference type="AlphaFoldDB" id="A0A183EV98"/>
<dbReference type="Proteomes" id="UP000271098">
    <property type="component" value="Unassembled WGS sequence"/>
</dbReference>
<evidence type="ECO:0000256" key="1">
    <source>
        <dbReference type="ARBA" id="ARBA00007447"/>
    </source>
</evidence>
<dbReference type="WBParaSite" id="GPUH_0002491901-mRNA-1">
    <property type="protein sequence ID" value="GPUH_0002491901-mRNA-1"/>
    <property type="gene ID" value="GPUH_0002491901"/>
</dbReference>
<accession>A0A183EV98</accession>
<evidence type="ECO:0000313" key="5">
    <source>
        <dbReference type="Proteomes" id="UP000271098"/>
    </source>
</evidence>
<dbReference type="InterPro" id="IPR001969">
    <property type="entry name" value="Aspartic_peptidase_AS"/>
</dbReference>
<dbReference type="Pfam" id="PF00026">
    <property type="entry name" value="Asp"/>
    <property type="match status" value="1"/>
</dbReference>
<dbReference type="InterPro" id="IPR001461">
    <property type="entry name" value="Aspartic_peptidase_A1"/>
</dbReference>
<organism evidence="6">
    <name type="scientific">Gongylonema pulchrum</name>
    <dbReference type="NCBI Taxonomy" id="637853"/>
    <lineage>
        <taxon>Eukaryota</taxon>
        <taxon>Metazoa</taxon>
        <taxon>Ecdysozoa</taxon>
        <taxon>Nematoda</taxon>
        <taxon>Chromadorea</taxon>
        <taxon>Rhabditida</taxon>
        <taxon>Spirurina</taxon>
        <taxon>Spiruromorpha</taxon>
        <taxon>Spiruroidea</taxon>
        <taxon>Gongylonematidae</taxon>
        <taxon>Gongylonema</taxon>
    </lineage>
</organism>
<dbReference type="InterPro" id="IPR033121">
    <property type="entry name" value="PEPTIDASE_A1"/>
</dbReference>
<dbReference type="EMBL" id="UYRT01102896">
    <property type="protein sequence ID" value="VDN43471.1"/>
    <property type="molecule type" value="Genomic_DNA"/>
</dbReference>
<evidence type="ECO:0000259" key="3">
    <source>
        <dbReference type="PROSITE" id="PS51767"/>
    </source>
</evidence>
<comment type="similarity">
    <text evidence="1">Belongs to the peptidase A1 family.</text>
</comment>
<feature type="domain" description="Peptidase A1" evidence="3">
    <location>
        <begin position="43"/>
        <end position="130"/>
    </location>
</feature>
<evidence type="ECO:0000313" key="4">
    <source>
        <dbReference type="EMBL" id="VDN43471.1"/>
    </source>
</evidence>
<dbReference type="PANTHER" id="PTHR47966">
    <property type="entry name" value="BETA-SITE APP-CLEAVING ENZYME, ISOFORM A-RELATED"/>
    <property type="match status" value="1"/>
</dbReference>
<dbReference type="Gene3D" id="2.40.70.10">
    <property type="entry name" value="Acid Proteases"/>
    <property type="match status" value="1"/>
</dbReference>
<dbReference type="OrthoDB" id="5874963at2759"/>
<sequence length="130" mass="14679">MELTHIESRRHRLIREGKWMEHLRQKDALRITNVIRDYDDLEYLGNITIGTPPQYFQIVLDTGSSNLWIPSASCTSLSCTVHNQLNETASSTYANNGTSWHIGYLDGSGADGVLGTDIVRVSYCPFLFEN</sequence>
<reference evidence="4 5" key="2">
    <citation type="submission" date="2018-11" db="EMBL/GenBank/DDBJ databases">
        <authorList>
            <consortium name="Pathogen Informatics"/>
        </authorList>
    </citation>
    <scope>NUCLEOTIDE SEQUENCE [LARGE SCALE GENOMIC DNA]</scope>
</reference>
<dbReference type="GO" id="GO:0006508">
    <property type="term" value="P:proteolysis"/>
    <property type="evidence" value="ECO:0007669"/>
    <property type="project" value="InterPro"/>
</dbReference>
<dbReference type="PANTHER" id="PTHR47966:SF51">
    <property type="entry name" value="BETA-SITE APP-CLEAVING ENZYME, ISOFORM A-RELATED"/>
    <property type="match status" value="1"/>
</dbReference>
<protein>
    <submittedName>
        <fullName evidence="6">Peptidase A1 domain-containing protein</fullName>
    </submittedName>
</protein>
<feature type="disulfide bond" evidence="2">
    <location>
        <begin position="74"/>
        <end position="79"/>
    </location>
</feature>
<proteinExistence type="inferred from homology"/>
<dbReference type="GO" id="GO:0004190">
    <property type="term" value="F:aspartic-type endopeptidase activity"/>
    <property type="evidence" value="ECO:0007669"/>
    <property type="project" value="InterPro"/>
</dbReference>
<evidence type="ECO:0000256" key="2">
    <source>
        <dbReference type="PIRSR" id="PIRSR601461-2"/>
    </source>
</evidence>
<dbReference type="FunFam" id="2.40.70.10:FF:000008">
    <property type="entry name" value="Cathepsin D"/>
    <property type="match status" value="1"/>
</dbReference>
<dbReference type="PROSITE" id="PS51767">
    <property type="entry name" value="PEPTIDASE_A1"/>
    <property type="match status" value="1"/>
</dbReference>
<dbReference type="PROSITE" id="PS00141">
    <property type="entry name" value="ASP_PROTEASE"/>
    <property type="match status" value="1"/>
</dbReference>
<keyword evidence="2" id="KW-1015">Disulfide bond</keyword>
<dbReference type="SUPFAM" id="SSF50630">
    <property type="entry name" value="Acid proteases"/>
    <property type="match status" value="1"/>
</dbReference>